<proteinExistence type="inferred from homology"/>
<keyword evidence="2 5" id="KW-0479">Metal-binding</keyword>
<comment type="cofactor">
    <cofactor evidence="5">
        <name>Fe(2+)</name>
        <dbReference type="ChEBI" id="CHEBI:29033"/>
    </cofactor>
    <text evidence="5">Binds 1 Fe(2+) ion per subunit.</text>
</comment>
<dbReference type="GO" id="GO:0016121">
    <property type="term" value="P:carotene catabolic process"/>
    <property type="evidence" value="ECO:0007669"/>
    <property type="project" value="TreeGrafter"/>
</dbReference>
<dbReference type="SUPFAM" id="SSF51735">
    <property type="entry name" value="NAD(P)-binding Rossmann-fold domains"/>
    <property type="match status" value="1"/>
</dbReference>
<dbReference type="OrthoDB" id="407010at2759"/>
<gene>
    <name evidence="6" type="ORF">AOQ84DRAFT_392249</name>
</gene>
<dbReference type="Gene3D" id="3.40.50.720">
    <property type="entry name" value="NAD(P)-binding Rossmann-like Domain"/>
    <property type="match status" value="1"/>
</dbReference>
<dbReference type="Pfam" id="PF00106">
    <property type="entry name" value="adh_short"/>
    <property type="match status" value="1"/>
</dbReference>
<dbReference type="GO" id="GO:0010436">
    <property type="term" value="F:carotenoid dioxygenase activity"/>
    <property type="evidence" value="ECO:0007669"/>
    <property type="project" value="TreeGrafter"/>
</dbReference>
<dbReference type="InterPro" id="IPR004294">
    <property type="entry name" value="Carotenoid_Oase"/>
</dbReference>
<accession>A0A8E2ESD8</accession>
<dbReference type="EMBL" id="KV750723">
    <property type="protein sequence ID" value="OCL03478.1"/>
    <property type="molecule type" value="Genomic_DNA"/>
</dbReference>
<dbReference type="Pfam" id="PF03055">
    <property type="entry name" value="RPE65"/>
    <property type="match status" value="1"/>
</dbReference>
<dbReference type="PANTHER" id="PTHR10543:SF24">
    <property type="entry name" value="CAROTENOID ISOMEROOXYGENASE"/>
    <property type="match status" value="1"/>
</dbReference>
<organism evidence="6 7">
    <name type="scientific">Glonium stellatum</name>
    <dbReference type="NCBI Taxonomy" id="574774"/>
    <lineage>
        <taxon>Eukaryota</taxon>
        <taxon>Fungi</taxon>
        <taxon>Dikarya</taxon>
        <taxon>Ascomycota</taxon>
        <taxon>Pezizomycotina</taxon>
        <taxon>Dothideomycetes</taxon>
        <taxon>Pleosporomycetidae</taxon>
        <taxon>Gloniales</taxon>
        <taxon>Gloniaceae</taxon>
        <taxon>Glonium</taxon>
    </lineage>
</organism>
<dbReference type="AlphaFoldDB" id="A0A8E2ESD8"/>
<keyword evidence="3" id="KW-0560">Oxidoreductase</keyword>
<evidence type="ECO:0000313" key="6">
    <source>
        <dbReference type="EMBL" id="OCL03478.1"/>
    </source>
</evidence>
<feature type="binding site" evidence="5">
    <location>
        <position position="534"/>
    </location>
    <ligand>
        <name>Fe cation</name>
        <dbReference type="ChEBI" id="CHEBI:24875"/>
        <note>catalytic</note>
    </ligand>
</feature>
<protein>
    <submittedName>
        <fullName evidence="6">Uncharacterized protein</fullName>
    </submittedName>
</protein>
<dbReference type="Proteomes" id="UP000250140">
    <property type="component" value="Unassembled WGS sequence"/>
</dbReference>
<feature type="binding site" evidence="5">
    <location>
        <position position="806"/>
    </location>
    <ligand>
        <name>Fe cation</name>
        <dbReference type="ChEBI" id="CHEBI:24875"/>
        <note>catalytic</note>
    </ligand>
</feature>
<evidence type="ECO:0000256" key="4">
    <source>
        <dbReference type="ARBA" id="ARBA00023004"/>
    </source>
</evidence>
<dbReference type="CDD" id="cd05325">
    <property type="entry name" value="carb_red_sniffer_like_SDR_c"/>
    <property type="match status" value="1"/>
</dbReference>
<feature type="binding site" evidence="5">
    <location>
        <position position="485"/>
    </location>
    <ligand>
        <name>Fe cation</name>
        <dbReference type="ChEBI" id="CHEBI:24875"/>
        <note>catalytic</note>
    </ligand>
</feature>
<dbReference type="PANTHER" id="PTHR10543">
    <property type="entry name" value="BETA-CAROTENE DIOXYGENASE"/>
    <property type="match status" value="1"/>
</dbReference>
<dbReference type="PRINTS" id="PR00081">
    <property type="entry name" value="GDHRDH"/>
</dbReference>
<keyword evidence="4 5" id="KW-0408">Iron</keyword>
<sequence>MPTYLITGSSRGLGLELSAQLSTQPSTSEEETVVFATARSAPSSGLQKLIDGSSGRVVYVRLDAADVGSIKMAAEEVEHHLKAKGLGEGLDMLINNAGVMPVTPEGIAKMTDLTSTFVTNVEGVHSVTSAFLPLLQKGKEKKVFNISTTLGSMSMAKRFALFPAPAYKITKAALNMLTVQYAQEYAEQGFTFAAISPGWLQTDLGGGQADLTVEEGAKAVLEIMHGKGREDNGKFLNVRVKGWENNPGLNQYGGGALPLAGDVDAKSKLSDASKSWRNDEGFDTHFERHSPIELTVRGSIPKYAAGILYRTGPGGYKVDVDKGNTYAASHWFDGFSQVHRFQIHVSEDPSAPIQITYNSRRTVDEMLARIKETGALEGITFGQKRDLCQSFFKKVTSTFTPPRQPSGPSSINVGVTLSVNMPGFGTSNLPPTPQANGHSTNIKTLYAKTDASRFQQIDPETLEPIGIASQKGLHPSLKGPMSSAHAMSDPETGDVYNFNLELGAQAAYRVFCTSASTGETKILATIHAPPAYIHSLFLSESYVILCVWNSHLTKGGASILWNKNFVDSIAPFDNSQPAKWFVVDRRNGKGLVAIYNSEPFYCFHTINAWEEPSPSDPSKTDIVADLTMYENLDVIHRFYYENLISSALGHRAYAGSKGDSTRGSLRRFRLPDVPASPSKRVRGAIVDFTSPKSSAAELPTINPAYFTKPHRYTYGVTDRGLSSFVDGLVKFDNASQTAVHWDQHAQSPGEPIFVADPDGTAEDDGVLLSVVLDGTAGKSYLLCLDARNMKELGRAEVDGAIAFGFHGTYVPAERKHKEAPRTGRIAPLQVRL</sequence>
<evidence type="ECO:0000256" key="5">
    <source>
        <dbReference type="PIRSR" id="PIRSR604294-1"/>
    </source>
</evidence>
<evidence type="ECO:0000256" key="3">
    <source>
        <dbReference type="ARBA" id="ARBA00023002"/>
    </source>
</evidence>
<keyword evidence="7" id="KW-1185">Reference proteome</keyword>
<evidence type="ECO:0000313" key="7">
    <source>
        <dbReference type="Proteomes" id="UP000250140"/>
    </source>
</evidence>
<evidence type="ECO:0000256" key="1">
    <source>
        <dbReference type="ARBA" id="ARBA00006787"/>
    </source>
</evidence>
<dbReference type="GO" id="GO:0046872">
    <property type="term" value="F:metal ion binding"/>
    <property type="evidence" value="ECO:0007669"/>
    <property type="project" value="UniProtKB-KW"/>
</dbReference>
<comment type="similarity">
    <text evidence="1">Belongs to the carotenoid oxygenase family.</text>
</comment>
<dbReference type="InterPro" id="IPR036291">
    <property type="entry name" value="NAD(P)-bd_dom_sf"/>
</dbReference>
<name>A0A8E2ESD8_9PEZI</name>
<reference evidence="6 7" key="1">
    <citation type="journal article" date="2016" name="Nat. Commun.">
        <title>Ectomycorrhizal ecology is imprinted in the genome of the dominant symbiotic fungus Cenococcum geophilum.</title>
        <authorList>
            <consortium name="DOE Joint Genome Institute"/>
            <person name="Peter M."/>
            <person name="Kohler A."/>
            <person name="Ohm R.A."/>
            <person name="Kuo A."/>
            <person name="Krutzmann J."/>
            <person name="Morin E."/>
            <person name="Arend M."/>
            <person name="Barry K.W."/>
            <person name="Binder M."/>
            <person name="Choi C."/>
            <person name="Clum A."/>
            <person name="Copeland A."/>
            <person name="Grisel N."/>
            <person name="Haridas S."/>
            <person name="Kipfer T."/>
            <person name="LaButti K."/>
            <person name="Lindquist E."/>
            <person name="Lipzen A."/>
            <person name="Maire R."/>
            <person name="Meier B."/>
            <person name="Mihaltcheva S."/>
            <person name="Molinier V."/>
            <person name="Murat C."/>
            <person name="Poggeler S."/>
            <person name="Quandt C.A."/>
            <person name="Sperisen C."/>
            <person name="Tritt A."/>
            <person name="Tisserant E."/>
            <person name="Crous P.W."/>
            <person name="Henrissat B."/>
            <person name="Nehls U."/>
            <person name="Egli S."/>
            <person name="Spatafora J.W."/>
            <person name="Grigoriev I.V."/>
            <person name="Martin F.M."/>
        </authorList>
    </citation>
    <scope>NUCLEOTIDE SEQUENCE [LARGE SCALE GENOMIC DNA]</scope>
    <source>
        <strain evidence="6 7">CBS 207.34</strain>
    </source>
</reference>
<feature type="binding site" evidence="5">
    <location>
        <position position="604"/>
    </location>
    <ligand>
        <name>Fe cation</name>
        <dbReference type="ChEBI" id="CHEBI:24875"/>
        <note>catalytic</note>
    </ligand>
</feature>
<evidence type="ECO:0000256" key="2">
    <source>
        <dbReference type="ARBA" id="ARBA00022723"/>
    </source>
</evidence>
<dbReference type="InterPro" id="IPR002347">
    <property type="entry name" value="SDR_fam"/>
</dbReference>